<evidence type="ECO:0000256" key="1">
    <source>
        <dbReference type="SAM" id="Phobius"/>
    </source>
</evidence>
<accession>A0AA35VFH6</accession>
<organism evidence="2 3">
    <name type="scientific">Lactuca saligna</name>
    <name type="common">Willowleaf lettuce</name>
    <dbReference type="NCBI Taxonomy" id="75948"/>
    <lineage>
        <taxon>Eukaryota</taxon>
        <taxon>Viridiplantae</taxon>
        <taxon>Streptophyta</taxon>
        <taxon>Embryophyta</taxon>
        <taxon>Tracheophyta</taxon>
        <taxon>Spermatophyta</taxon>
        <taxon>Magnoliopsida</taxon>
        <taxon>eudicotyledons</taxon>
        <taxon>Gunneridae</taxon>
        <taxon>Pentapetalae</taxon>
        <taxon>asterids</taxon>
        <taxon>campanulids</taxon>
        <taxon>Asterales</taxon>
        <taxon>Asteraceae</taxon>
        <taxon>Cichorioideae</taxon>
        <taxon>Cichorieae</taxon>
        <taxon>Lactucinae</taxon>
        <taxon>Lactuca</taxon>
    </lineage>
</organism>
<evidence type="ECO:0000313" key="3">
    <source>
        <dbReference type="Proteomes" id="UP001177003"/>
    </source>
</evidence>
<reference evidence="2" key="1">
    <citation type="submission" date="2023-04" db="EMBL/GenBank/DDBJ databases">
        <authorList>
            <person name="Vijverberg K."/>
            <person name="Xiong W."/>
            <person name="Schranz E."/>
        </authorList>
    </citation>
    <scope>NUCLEOTIDE SEQUENCE</scope>
</reference>
<proteinExistence type="predicted"/>
<dbReference type="Proteomes" id="UP001177003">
    <property type="component" value="Chromosome 2"/>
</dbReference>
<keyword evidence="3" id="KW-1185">Reference proteome</keyword>
<sequence>MTIEPVQTPVTRSPMSHIEFFPIPDVWSCDGKQRLTSNSNDDMRITSRLNVAPTVASLLAITKTTTIGLFDLHNEDNIGRVSNLVAAATNNKKKGWRRSRLAIRVFAAAMVSVVGQYHV</sequence>
<protein>
    <submittedName>
        <fullName evidence="2">Uncharacterized protein</fullName>
    </submittedName>
</protein>
<dbReference type="EMBL" id="OX465078">
    <property type="protein sequence ID" value="CAI9270740.1"/>
    <property type="molecule type" value="Genomic_DNA"/>
</dbReference>
<name>A0AA35VFH6_LACSI</name>
<gene>
    <name evidence="2" type="ORF">LSALG_LOCUS11037</name>
</gene>
<dbReference type="AlphaFoldDB" id="A0AA35VFH6"/>
<keyword evidence="1" id="KW-0472">Membrane</keyword>
<keyword evidence="1" id="KW-0812">Transmembrane</keyword>
<feature type="transmembrane region" description="Helical" evidence="1">
    <location>
        <begin position="101"/>
        <end position="118"/>
    </location>
</feature>
<evidence type="ECO:0000313" key="2">
    <source>
        <dbReference type="EMBL" id="CAI9270740.1"/>
    </source>
</evidence>
<keyword evidence="1" id="KW-1133">Transmembrane helix</keyword>